<dbReference type="Pfam" id="PF03599">
    <property type="entry name" value="CdhD"/>
    <property type="match status" value="1"/>
</dbReference>
<gene>
    <name evidence="6" type="ORF">HKBW3S03_00726</name>
</gene>
<keyword evidence="3" id="KW-0408">Iron</keyword>
<dbReference type="Gene3D" id="3.20.20.20">
    <property type="entry name" value="Dihydropteroate synthase-like"/>
    <property type="match status" value="1"/>
</dbReference>
<reference evidence="6 7" key="1">
    <citation type="journal article" date="2020" name="Front. Microbiol.">
        <title>Single-cell genomics of novel Actinobacteria with the Wood-Ljungdahl pathway discovered in a serpentinizing system.</title>
        <authorList>
            <person name="Merino N."/>
            <person name="Kawai M."/>
            <person name="Boyd E.S."/>
            <person name="Colman D.R."/>
            <person name="McGlynn S.E."/>
            <person name="Nealson K.H."/>
            <person name="Kurokawa K."/>
            <person name="Hongoh Y."/>
        </authorList>
    </citation>
    <scope>NUCLEOTIDE SEQUENCE [LARGE SCALE GENOMIC DNA]</scope>
    <source>
        <strain evidence="6 7">S03</strain>
    </source>
</reference>
<evidence type="ECO:0000259" key="5">
    <source>
        <dbReference type="PROSITE" id="PS51656"/>
    </source>
</evidence>
<dbReference type="InterPro" id="IPR016041">
    <property type="entry name" value="Ac-CoA_synth_d_su_TIM-brl"/>
</dbReference>
<dbReference type="InterPro" id="IPR011005">
    <property type="entry name" value="Dihydropteroate_synth-like_sf"/>
</dbReference>
<dbReference type="InterPro" id="IPR051069">
    <property type="entry name" value="ACDS_complex_subunit"/>
</dbReference>
<dbReference type="EMBL" id="BLRU01000049">
    <property type="protein sequence ID" value="GFP19221.1"/>
    <property type="molecule type" value="Genomic_DNA"/>
</dbReference>
<dbReference type="GO" id="GO:0051539">
    <property type="term" value="F:4 iron, 4 sulfur cluster binding"/>
    <property type="evidence" value="ECO:0007669"/>
    <property type="project" value="UniProtKB-KW"/>
</dbReference>
<dbReference type="PROSITE" id="PS51656">
    <property type="entry name" value="4FE4S"/>
    <property type="match status" value="1"/>
</dbReference>
<keyword evidence="4" id="KW-0411">Iron-sulfur</keyword>
<organism evidence="6 7">
    <name type="scientific">Candidatus Hakubella thermalkaliphila</name>
    <dbReference type="NCBI Taxonomy" id="2754717"/>
    <lineage>
        <taxon>Bacteria</taxon>
        <taxon>Bacillati</taxon>
        <taxon>Actinomycetota</taxon>
        <taxon>Actinomycetota incertae sedis</taxon>
        <taxon>Candidatus Hakubellales</taxon>
        <taxon>Candidatus Hakubellaceae</taxon>
        <taxon>Candidatus Hakubella</taxon>
    </lineage>
</organism>
<keyword evidence="1" id="KW-0004">4Fe-4S</keyword>
<evidence type="ECO:0000313" key="6">
    <source>
        <dbReference type="EMBL" id="GFP19221.1"/>
    </source>
</evidence>
<keyword evidence="2" id="KW-0479">Metal-binding</keyword>
<dbReference type="Pfam" id="PF04060">
    <property type="entry name" value="FeS"/>
    <property type="match status" value="1"/>
</dbReference>
<comment type="caution">
    <text evidence="6">The sequence shown here is derived from an EMBL/GenBank/DDBJ whole genome shotgun (WGS) entry which is preliminary data.</text>
</comment>
<evidence type="ECO:0000256" key="2">
    <source>
        <dbReference type="ARBA" id="ARBA00022723"/>
    </source>
</evidence>
<dbReference type="NCBIfam" id="NF003195">
    <property type="entry name" value="PRK04165.1"/>
    <property type="match status" value="1"/>
</dbReference>
<dbReference type="Proteomes" id="UP000574717">
    <property type="component" value="Unassembled WGS sequence"/>
</dbReference>
<evidence type="ECO:0000256" key="3">
    <source>
        <dbReference type="ARBA" id="ARBA00023004"/>
    </source>
</evidence>
<dbReference type="SUPFAM" id="SSF51717">
    <property type="entry name" value="Dihydropteroate synthetase-like"/>
    <property type="match status" value="1"/>
</dbReference>
<evidence type="ECO:0000256" key="4">
    <source>
        <dbReference type="ARBA" id="ARBA00023014"/>
    </source>
</evidence>
<evidence type="ECO:0000256" key="1">
    <source>
        <dbReference type="ARBA" id="ARBA00022485"/>
    </source>
</evidence>
<feature type="domain" description="4Fe-4S" evidence="5">
    <location>
        <begin position="1"/>
        <end position="62"/>
    </location>
</feature>
<name>A0A6V8NIM6_9ACTN</name>
<accession>A0A6V8NIM6</accession>
<dbReference type="AlphaFoldDB" id="A0A6V8NIM6"/>
<dbReference type="GO" id="GO:0046872">
    <property type="term" value="F:metal ion binding"/>
    <property type="evidence" value="ECO:0007669"/>
    <property type="project" value="UniProtKB-KW"/>
</dbReference>
<proteinExistence type="predicted"/>
<dbReference type="InterPro" id="IPR007202">
    <property type="entry name" value="4Fe-4S_dom"/>
</dbReference>
<dbReference type="Gene3D" id="3.40.50.11600">
    <property type="match status" value="1"/>
</dbReference>
<sequence length="454" mass="49471">MPVKASDIQKMLPENGKKNCKECGLATCFAFAMKLANAGITLDKCTYLSAEVRLQLEDMLQPPIRQVFIGTGARQVAIGEEEVMFRHQKTFFRAPGMALLIADGEDEESCSAKIAKIGWQFERLDKLSRFDLVALSHTSTDGGKYLQLVQKVMAETDAGLILLAAEPEVLLSAYEASKSRNPLVCVTDGNYAQVVPHLAKSAVVCASADGLDNLANLVGKLKEAGLENLVLDPGSGSLVELVRDQTMIRRAALLHKFRPFGFPTLFLAARVTSDLEQQMLLAVAGVAKYAGIIVLDDISSENFQVLLTVRQNIYTDPRVPPAVESKVYGFNEADESAAVLVTTNFALTYYAVAGEVENSKLPVFLCCQDTGGLCVLAAWSTGTFGPETIAEMVKKQALADKVTHKQLVLPGYVARIKGDLEEELPDWEILVGPREAGDIPNYLNELKKRRENVA</sequence>
<dbReference type="RefSeq" id="WP_176236867.1">
    <property type="nucleotide sequence ID" value="NZ_BLRU01000049.1"/>
</dbReference>
<evidence type="ECO:0000313" key="7">
    <source>
        <dbReference type="Proteomes" id="UP000574717"/>
    </source>
</evidence>
<dbReference type="PANTHER" id="PTHR36214">
    <property type="match status" value="1"/>
</dbReference>
<protein>
    <submittedName>
        <fullName evidence="6">Acetyl-CoA decarbonylase/synthase, CODH/ACS complex subunit gamma</fullName>
    </submittedName>
</protein>
<dbReference type="PANTHER" id="PTHR36214:SF3">
    <property type="entry name" value="ACETYL-COA DECARBONYLASE_SYNTHASE COMPLEX SUBUNIT GAMMA"/>
    <property type="match status" value="1"/>
</dbReference>